<dbReference type="GO" id="GO:0006631">
    <property type="term" value="P:fatty acid metabolic process"/>
    <property type="evidence" value="ECO:0007669"/>
    <property type="project" value="InterPro"/>
</dbReference>
<dbReference type="InterPro" id="IPR006180">
    <property type="entry name" value="3-OHacyl-CoA_DH_CS"/>
</dbReference>
<dbReference type="InterPro" id="IPR013328">
    <property type="entry name" value="6PGD_dom2"/>
</dbReference>
<evidence type="ECO:0000259" key="3">
    <source>
        <dbReference type="Pfam" id="PF00725"/>
    </source>
</evidence>
<dbReference type="OrthoDB" id="2021159at2759"/>
<keyword evidence="6" id="KW-1185">Reference proteome</keyword>
<dbReference type="AlphaFoldDB" id="F4WF20"/>
<reference evidence="5" key="1">
    <citation type="submission" date="2011-02" db="EMBL/GenBank/DDBJ databases">
        <title>The genome of the leaf-cutting ant Acromyrmex echinatior suggests key adaptations to social evolution and fungus farming.</title>
        <authorList>
            <person name="Nygaard S."/>
            <person name="Zhang G."/>
        </authorList>
    </citation>
    <scope>NUCLEOTIDE SEQUENCE</scope>
</reference>
<dbReference type="PROSITE" id="PS00067">
    <property type="entry name" value="3HCDH"/>
    <property type="match status" value="1"/>
</dbReference>
<dbReference type="Proteomes" id="UP000007755">
    <property type="component" value="Unassembled WGS sequence"/>
</dbReference>
<dbReference type="InterPro" id="IPR006108">
    <property type="entry name" value="3HC_DH_C"/>
</dbReference>
<dbReference type="PANTHER" id="PTHR48075:SF1">
    <property type="entry name" value="LAMBDA-CRYSTALLIN HOMOLOG"/>
    <property type="match status" value="1"/>
</dbReference>
<dbReference type="InterPro" id="IPR008927">
    <property type="entry name" value="6-PGluconate_DH-like_C_sf"/>
</dbReference>
<evidence type="ECO:0000313" key="6">
    <source>
        <dbReference type="Proteomes" id="UP000007755"/>
    </source>
</evidence>
<dbReference type="FunCoup" id="F4WF20">
    <property type="interactions" value="151"/>
</dbReference>
<evidence type="ECO:0000259" key="4">
    <source>
        <dbReference type="Pfam" id="PF02737"/>
    </source>
</evidence>
<dbReference type="Gene3D" id="1.10.1040.10">
    <property type="entry name" value="N-(1-d-carboxylethyl)-l-norvaline Dehydrogenase, domain 2"/>
    <property type="match status" value="1"/>
</dbReference>
<name>F4WF20_ACREC</name>
<dbReference type="Pfam" id="PF00725">
    <property type="entry name" value="3HCDH"/>
    <property type="match status" value="1"/>
</dbReference>
<dbReference type="SUPFAM" id="SSF48179">
    <property type="entry name" value="6-phosphogluconate dehydrogenase C-terminal domain-like"/>
    <property type="match status" value="1"/>
</dbReference>
<feature type="domain" description="3-hydroxyacyl-CoA dehydrogenase NAD binding" evidence="4">
    <location>
        <begin position="21"/>
        <end position="194"/>
    </location>
</feature>
<proteinExistence type="inferred from homology"/>
<keyword evidence="2" id="KW-0560">Oxidoreductase</keyword>
<comment type="similarity">
    <text evidence="1">Belongs to the 3-hydroxyacyl-CoA dehydrogenase family.</text>
</comment>
<dbReference type="GO" id="GO:0070403">
    <property type="term" value="F:NAD+ binding"/>
    <property type="evidence" value="ECO:0007669"/>
    <property type="project" value="InterPro"/>
</dbReference>
<dbReference type="GO" id="GO:0050104">
    <property type="term" value="F:L-gulonate 3-dehydrogenase activity"/>
    <property type="evidence" value="ECO:0007669"/>
    <property type="project" value="TreeGrafter"/>
</dbReference>
<evidence type="ECO:0000313" key="5">
    <source>
        <dbReference type="EMBL" id="EGI67071.1"/>
    </source>
</evidence>
<dbReference type="FunFam" id="3.40.50.720:FF:000356">
    <property type="entry name" value="Lambda-crystallin homolog"/>
    <property type="match status" value="1"/>
</dbReference>
<accession>F4WF20</accession>
<evidence type="ECO:0000256" key="2">
    <source>
        <dbReference type="ARBA" id="ARBA00023002"/>
    </source>
</evidence>
<dbReference type="eggNOG" id="KOG2305">
    <property type="taxonomic scope" value="Eukaryota"/>
</dbReference>
<dbReference type="InParanoid" id="F4WF20"/>
<feature type="domain" description="3-hydroxyacyl-CoA dehydrogenase C-terminal" evidence="3">
    <location>
        <begin position="198"/>
        <end position="266"/>
    </location>
</feature>
<dbReference type="EMBL" id="GL888115">
    <property type="protein sequence ID" value="EGI67071.1"/>
    <property type="molecule type" value="Genomic_DNA"/>
</dbReference>
<dbReference type="InterPro" id="IPR006176">
    <property type="entry name" value="3-OHacyl-CoA_DH_NAD-bd"/>
</dbReference>
<gene>
    <name evidence="5" type="ORF">G5I_04226</name>
</gene>
<dbReference type="Pfam" id="PF02737">
    <property type="entry name" value="3HCDH_N"/>
    <property type="match status" value="1"/>
</dbReference>
<dbReference type="InterPro" id="IPR036291">
    <property type="entry name" value="NAD(P)-bd_dom_sf"/>
</dbReference>
<dbReference type="Gene3D" id="3.40.50.720">
    <property type="entry name" value="NAD(P)-binding Rossmann-like Domain"/>
    <property type="match status" value="1"/>
</dbReference>
<sequence length="325" mass="36733">MSILQDNDVVNIYDSAFSTRGLIGRSWAMLFAGVGYQVTIYDIVQDQIKNALEDIRQQLKCLETSGLLRGILTADQQFKLIKGSSDLEETVKGAKLIQECVPENLSLKTKVYNDLDKIVDNKVILSSSTSTFRPSLFSEKLKHREQVIVSHPVNPPYYVPLIEVVPAPWTRSDIPEKTKAIMIEIGQKPVVLNKEIDGFALNRIQYALLNEAWRLVADGVLSVKDIDAVMSEGLGMRYAFIGMFEAAHLNAEGMKKYCETYNKSIYDTSMTFGPTPRFVGEMAEKISNELNEMCPLDKLQKRRAWRDTALTKLSILKKELEQTKQ</sequence>
<evidence type="ECO:0000256" key="1">
    <source>
        <dbReference type="ARBA" id="ARBA00009463"/>
    </source>
</evidence>
<protein>
    <submittedName>
        <fullName evidence="5">Lambda-crystallin-like protein</fullName>
    </submittedName>
</protein>
<dbReference type="STRING" id="103372.F4WF20"/>
<dbReference type="SUPFAM" id="SSF51735">
    <property type="entry name" value="NAD(P)-binding Rossmann-fold domains"/>
    <property type="match status" value="1"/>
</dbReference>
<dbReference type="PANTHER" id="PTHR48075">
    <property type="entry name" value="3-HYDROXYACYL-COA DEHYDROGENASE FAMILY PROTEIN"/>
    <property type="match status" value="1"/>
</dbReference>
<organism evidence="6">
    <name type="scientific">Acromyrmex echinatior</name>
    <name type="common">Panamanian leafcutter ant</name>
    <name type="synonym">Acromyrmex octospinosus echinatior</name>
    <dbReference type="NCBI Taxonomy" id="103372"/>
    <lineage>
        <taxon>Eukaryota</taxon>
        <taxon>Metazoa</taxon>
        <taxon>Ecdysozoa</taxon>
        <taxon>Arthropoda</taxon>
        <taxon>Hexapoda</taxon>
        <taxon>Insecta</taxon>
        <taxon>Pterygota</taxon>
        <taxon>Neoptera</taxon>
        <taxon>Endopterygota</taxon>
        <taxon>Hymenoptera</taxon>
        <taxon>Apocrita</taxon>
        <taxon>Aculeata</taxon>
        <taxon>Formicoidea</taxon>
        <taxon>Formicidae</taxon>
        <taxon>Myrmicinae</taxon>
        <taxon>Acromyrmex</taxon>
    </lineage>
</organism>